<proteinExistence type="inferred from homology"/>
<dbReference type="PROSITE" id="PS51441">
    <property type="entry name" value="CPCD_LIKE"/>
    <property type="match status" value="1"/>
</dbReference>
<dbReference type="Proteomes" id="UP000503129">
    <property type="component" value="Chromosome"/>
</dbReference>
<dbReference type="EMBL" id="CP030118">
    <property type="protein sequence ID" value="QDL07440.1"/>
    <property type="molecule type" value="Genomic_DNA"/>
</dbReference>
<keyword evidence="4 7" id="KW-0605">Phycobilisome</keyword>
<dbReference type="InterPro" id="IPR008213">
    <property type="entry name" value="CpcD-like_dom"/>
</dbReference>
<comment type="subcellular location">
    <subcellularLocation>
        <location evidence="1">Cellular thylakoid membrane</location>
        <topology evidence="1">Peripheral membrane protein</topology>
        <orientation evidence="1">Cytoplasmic side</orientation>
    </subcellularLocation>
</comment>
<keyword evidence="5" id="KW-0793">Thylakoid</keyword>
<dbReference type="InterPro" id="IPR016470">
    <property type="entry name" value="Phycobilisome"/>
</dbReference>
<gene>
    <name evidence="10" type="ORF">DP114_05590</name>
</gene>
<sequence>MAVFAGSERLGITPSEASAWIELCPDDSAEQIEVVIRAVYRQVLGNCYVMESERLVVPESQLKRGEISVREFVRQIAKSDLYRSRFFENCYRYRTTELNFKHLLGRAPNDYSEMVAHSQILDERGFEADIDYYIDSDEYQENFGENIVPYLRGFTTQVGQKNVGFSRMFQLFRGYSSSDRAQKQNQGRLTREVAQNTASPIYAASSGSLTGVSTGSRGGSTYRLRIMQPPSSKSPVLRRATSEVVVPFEQLSSKLQQLNSKGFKVMSITLS</sequence>
<dbReference type="InterPro" id="IPR001297">
    <property type="entry name" value="PBS_linker_dom"/>
</dbReference>
<feature type="domain" description="CpcD-like" evidence="8">
    <location>
        <begin position="219"/>
        <end position="271"/>
    </location>
</feature>
<evidence type="ECO:0000313" key="10">
    <source>
        <dbReference type="EMBL" id="QDL07440.1"/>
    </source>
</evidence>
<evidence type="ECO:0000256" key="3">
    <source>
        <dbReference type="ARBA" id="ARBA00022549"/>
    </source>
</evidence>
<feature type="domain" description="PBS-linker" evidence="9">
    <location>
        <begin position="1"/>
        <end position="180"/>
    </location>
</feature>
<dbReference type="GO" id="GO:0031676">
    <property type="term" value="C:plasma membrane-derived thylakoid membrane"/>
    <property type="evidence" value="ECO:0007669"/>
    <property type="project" value="UniProtKB-SubCell"/>
</dbReference>
<reference evidence="10 11" key="1">
    <citation type="submission" date="2018-06" db="EMBL/GenBank/DDBJ databases">
        <title>Comparative genomics of Brasilonema spp. strains.</title>
        <authorList>
            <person name="Alvarenga D.O."/>
            <person name="Fiore M.F."/>
            <person name="Varani A.M."/>
        </authorList>
    </citation>
    <scope>NUCLEOTIDE SEQUENCE [LARGE SCALE GENOMIC DNA]</scope>
    <source>
        <strain evidence="10 11">CENA114</strain>
    </source>
</reference>
<dbReference type="Pfam" id="PF00427">
    <property type="entry name" value="PBS_linker_poly"/>
    <property type="match status" value="1"/>
</dbReference>
<evidence type="ECO:0000256" key="5">
    <source>
        <dbReference type="ARBA" id="ARBA00023078"/>
    </source>
</evidence>
<dbReference type="InterPro" id="IPR038255">
    <property type="entry name" value="PBS_linker_sf"/>
</dbReference>
<comment type="similarity">
    <text evidence="7">Belongs to the phycobilisome linker protein family.</text>
</comment>
<evidence type="ECO:0000259" key="8">
    <source>
        <dbReference type="PROSITE" id="PS51441"/>
    </source>
</evidence>
<evidence type="ECO:0000256" key="4">
    <source>
        <dbReference type="ARBA" id="ARBA00022738"/>
    </source>
</evidence>
<dbReference type="SMART" id="SM01094">
    <property type="entry name" value="CpcD"/>
    <property type="match status" value="1"/>
</dbReference>
<evidence type="ECO:0000259" key="9">
    <source>
        <dbReference type="PROSITE" id="PS51445"/>
    </source>
</evidence>
<keyword evidence="11" id="KW-1185">Reference proteome</keyword>
<dbReference type="PIRSF" id="PIRSF005898">
    <property type="entry name" value="Phycobilisome_CpeC/CpcI"/>
    <property type="match status" value="1"/>
</dbReference>
<protein>
    <submittedName>
        <fullName evidence="10">Photosystem I reaction center subunit XII</fullName>
    </submittedName>
</protein>
<keyword evidence="6" id="KW-0472">Membrane</keyword>
<dbReference type="KEGG" id="bsen:DP114_05590"/>
<organism evidence="10 11">
    <name type="scientific">Brasilonema sennae CENA114</name>
    <dbReference type="NCBI Taxonomy" id="415709"/>
    <lineage>
        <taxon>Bacteria</taxon>
        <taxon>Bacillati</taxon>
        <taxon>Cyanobacteriota</taxon>
        <taxon>Cyanophyceae</taxon>
        <taxon>Nostocales</taxon>
        <taxon>Scytonemataceae</taxon>
        <taxon>Brasilonema</taxon>
        <taxon>Bromeliae group (in: Brasilonema)</taxon>
    </lineage>
</organism>
<accession>A0A856MAS2</accession>
<evidence type="ECO:0000256" key="7">
    <source>
        <dbReference type="PROSITE-ProRule" id="PRU00775"/>
    </source>
</evidence>
<dbReference type="AlphaFoldDB" id="A0A856MAS2"/>
<dbReference type="PANTHER" id="PTHR34011">
    <property type="entry name" value="PHYCOBILISOME 32.1 KDA LINKER POLYPEPTIDE, PHYCOCYANIN-ASSOCIATED, ROD 2-RELATED"/>
    <property type="match status" value="1"/>
</dbReference>
<dbReference type="RefSeq" id="WP_171975653.1">
    <property type="nucleotide sequence ID" value="NZ_CAWOXK010000001.1"/>
</dbReference>
<dbReference type="Gene3D" id="1.10.3130.20">
    <property type="entry name" value="Phycobilisome linker domain"/>
    <property type="match status" value="1"/>
</dbReference>
<evidence type="ECO:0000256" key="2">
    <source>
        <dbReference type="ARBA" id="ARBA00022531"/>
    </source>
</evidence>
<keyword evidence="3" id="KW-0042">Antenna complex</keyword>
<keyword evidence="2" id="KW-0602">Photosynthesis</keyword>
<evidence type="ECO:0000256" key="1">
    <source>
        <dbReference type="ARBA" id="ARBA00004445"/>
    </source>
</evidence>
<evidence type="ECO:0000313" key="11">
    <source>
        <dbReference type="Proteomes" id="UP000503129"/>
    </source>
</evidence>
<dbReference type="Pfam" id="PF01383">
    <property type="entry name" value="CpcD"/>
    <property type="match status" value="1"/>
</dbReference>
<dbReference type="GO" id="GO:0015979">
    <property type="term" value="P:photosynthesis"/>
    <property type="evidence" value="ECO:0007669"/>
    <property type="project" value="UniProtKB-KW"/>
</dbReference>
<evidence type="ECO:0000256" key="6">
    <source>
        <dbReference type="ARBA" id="ARBA00023136"/>
    </source>
</evidence>
<dbReference type="PANTHER" id="PTHR34011:SF6">
    <property type="entry name" value="PHYCOBILIPROTEIN APCE"/>
    <property type="match status" value="1"/>
</dbReference>
<dbReference type="GO" id="GO:0030089">
    <property type="term" value="C:phycobilisome"/>
    <property type="evidence" value="ECO:0007669"/>
    <property type="project" value="UniProtKB-UniRule"/>
</dbReference>
<dbReference type="PROSITE" id="PS51445">
    <property type="entry name" value="PBS_LINKER"/>
    <property type="match status" value="1"/>
</dbReference>
<name>A0A856MAS2_9CYAN</name>